<comment type="caution">
    <text evidence="4">The sequence shown here is derived from an EMBL/GenBank/DDBJ whole genome shotgun (WGS) entry which is preliminary data.</text>
</comment>
<feature type="domain" description="LiaF transmembrane" evidence="3">
    <location>
        <begin position="71"/>
        <end position="116"/>
    </location>
</feature>
<evidence type="ECO:0000259" key="3">
    <source>
        <dbReference type="Pfam" id="PF22570"/>
    </source>
</evidence>
<protein>
    <submittedName>
        <fullName evidence="4">Uncharacterized protein</fullName>
    </submittedName>
</protein>
<evidence type="ECO:0000313" key="4">
    <source>
        <dbReference type="EMBL" id="TSC92324.1"/>
    </source>
</evidence>
<dbReference type="Pfam" id="PF04024">
    <property type="entry name" value="PspC"/>
    <property type="match status" value="1"/>
</dbReference>
<dbReference type="InterPro" id="IPR054331">
    <property type="entry name" value="LiaF_TM"/>
</dbReference>
<sequence length="117" mass="13012">KIDPIVIRLAFVVLTLLLDGLGVVIYVILAILIPDKGVKKTDINSFQEETQNIAQELKKDAKILSDKKDMVAVLLILIGVVSAIGQIFPSFSIDITFIWPVIFIIYGAYLLIKNDKK</sequence>
<feature type="transmembrane region" description="Helical" evidence="1">
    <location>
        <begin position="95"/>
        <end position="112"/>
    </location>
</feature>
<organism evidence="4 5">
    <name type="scientific">Candidatus Berkelbacteria bacterium Licking1014_85</name>
    <dbReference type="NCBI Taxonomy" id="2017148"/>
    <lineage>
        <taxon>Bacteria</taxon>
        <taxon>Candidatus Berkelbacteria</taxon>
    </lineage>
</organism>
<evidence type="ECO:0000313" key="5">
    <source>
        <dbReference type="Proteomes" id="UP000315589"/>
    </source>
</evidence>
<feature type="transmembrane region" description="Helical" evidence="1">
    <location>
        <begin position="6"/>
        <end position="33"/>
    </location>
</feature>
<dbReference type="InterPro" id="IPR007168">
    <property type="entry name" value="Phageshock_PspC_N"/>
</dbReference>
<evidence type="ECO:0000256" key="1">
    <source>
        <dbReference type="SAM" id="Phobius"/>
    </source>
</evidence>
<dbReference type="EMBL" id="VMGI01000071">
    <property type="protein sequence ID" value="TSC92324.1"/>
    <property type="molecule type" value="Genomic_DNA"/>
</dbReference>
<dbReference type="AlphaFoldDB" id="A0A554LHG7"/>
<dbReference type="Proteomes" id="UP000315589">
    <property type="component" value="Unassembled WGS sequence"/>
</dbReference>
<gene>
    <name evidence="4" type="ORF">CEN91_493</name>
</gene>
<keyword evidence="1" id="KW-1133">Transmembrane helix</keyword>
<evidence type="ECO:0000259" key="2">
    <source>
        <dbReference type="Pfam" id="PF04024"/>
    </source>
</evidence>
<feature type="domain" description="Phage shock protein PspC N-terminal" evidence="2">
    <location>
        <begin position="2"/>
        <end position="35"/>
    </location>
</feature>
<feature type="transmembrane region" description="Helical" evidence="1">
    <location>
        <begin position="71"/>
        <end position="89"/>
    </location>
</feature>
<name>A0A554LHG7_9BACT</name>
<dbReference type="Pfam" id="PF22570">
    <property type="entry name" value="LiaF-TM"/>
    <property type="match status" value="1"/>
</dbReference>
<reference evidence="4 5" key="1">
    <citation type="submission" date="2017-07" db="EMBL/GenBank/DDBJ databases">
        <title>Mechanisms for carbon and nitrogen cycling indicate functional differentiation within the Candidate Phyla Radiation.</title>
        <authorList>
            <person name="Danczak R.E."/>
            <person name="Johnston M.D."/>
            <person name="Kenah C."/>
            <person name="Slattery M."/>
            <person name="Wrighton K.C."/>
            <person name="Wilkins M.J."/>
        </authorList>
    </citation>
    <scope>NUCLEOTIDE SEQUENCE [LARGE SCALE GENOMIC DNA]</scope>
    <source>
        <strain evidence="4">Licking1014_85</strain>
    </source>
</reference>
<proteinExistence type="predicted"/>
<feature type="non-terminal residue" evidence="4">
    <location>
        <position position="1"/>
    </location>
</feature>
<accession>A0A554LHG7</accession>
<keyword evidence="1" id="KW-0472">Membrane</keyword>
<keyword evidence="1" id="KW-0812">Transmembrane</keyword>